<keyword evidence="2" id="KW-0472">Membrane</keyword>
<evidence type="ECO:0000313" key="5">
    <source>
        <dbReference type="Proteomes" id="UP000011713"/>
    </source>
</evidence>
<evidence type="ECO:0000256" key="1">
    <source>
        <dbReference type="SAM" id="MobiDB-lite"/>
    </source>
</evidence>
<dbReference type="EMBL" id="JH597876">
    <property type="status" value="NOT_ANNOTATED_CDS"/>
    <property type="molecule type" value="Genomic_DNA"/>
</dbReference>
<name>M4B7N1_HYAAE</name>
<evidence type="ECO:0000313" key="4">
    <source>
        <dbReference type="EnsemblProtists" id="HpaP802283"/>
    </source>
</evidence>
<dbReference type="OMA" id="CEFRARA"/>
<dbReference type="eggNOG" id="KOG0017">
    <property type="taxonomic scope" value="Eukaryota"/>
</dbReference>
<dbReference type="STRING" id="559515.M4B7N1"/>
<feature type="domain" description="Retrotransposon gag" evidence="3">
    <location>
        <begin position="148"/>
        <end position="237"/>
    </location>
</feature>
<sequence>MNMLDDEGDDTFHGTRESYSYLSDVEWSAVGRMGSTVGEEAVWSLLSSRDRDRQHSIIAKFLQRELDASRAEVTLLHQHGHQQTELLRQQQSQSATAASTRERRRETLKLEVSKYRGVEEDSLLRWFLEVDDAIKARHIEDEEIQVAFVKLNFSGSARTWALNLQLHYPNVFESLAVFKTLLSQTFEPPRAEFRTLTELLKIKQGKRDVHAYAQHVRYLASCMVANPVSTFVLITIFLQAS</sequence>
<keyword evidence="2" id="KW-0812">Transmembrane</keyword>
<dbReference type="HOGENOM" id="CLU_000384_7_0_1"/>
<dbReference type="InParanoid" id="M4B7N1"/>
<keyword evidence="5" id="KW-1185">Reference proteome</keyword>
<dbReference type="InterPro" id="IPR005162">
    <property type="entry name" value="Retrotrans_gag_dom"/>
</dbReference>
<feature type="region of interest" description="Disordered" evidence="1">
    <location>
        <begin position="84"/>
        <end position="103"/>
    </location>
</feature>
<dbReference type="EnsemblProtists" id="HpaT802283">
    <property type="protein sequence ID" value="HpaP802283"/>
    <property type="gene ID" value="HpaG802283"/>
</dbReference>
<reference evidence="4" key="2">
    <citation type="submission" date="2015-06" db="UniProtKB">
        <authorList>
            <consortium name="EnsemblProtists"/>
        </authorList>
    </citation>
    <scope>IDENTIFICATION</scope>
    <source>
        <strain evidence="4">Emoy2</strain>
    </source>
</reference>
<proteinExistence type="predicted"/>
<protein>
    <recommendedName>
        <fullName evidence="3">Retrotransposon gag domain-containing protein</fullName>
    </recommendedName>
</protein>
<dbReference type="Proteomes" id="UP000011713">
    <property type="component" value="Unassembled WGS sequence"/>
</dbReference>
<feature type="compositionally biased region" description="Low complexity" evidence="1">
    <location>
        <begin position="84"/>
        <end position="99"/>
    </location>
</feature>
<evidence type="ECO:0000256" key="2">
    <source>
        <dbReference type="SAM" id="Phobius"/>
    </source>
</evidence>
<dbReference type="Pfam" id="PF03732">
    <property type="entry name" value="Retrotrans_gag"/>
    <property type="match status" value="1"/>
</dbReference>
<feature type="transmembrane region" description="Helical" evidence="2">
    <location>
        <begin position="216"/>
        <end position="238"/>
    </location>
</feature>
<accession>M4B7N1</accession>
<reference evidence="5" key="1">
    <citation type="journal article" date="2010" name="Science">
        <title>Signatures of adaptation to obligate biotrophy in the Hyaloperonospora arabidopsidis genome.</title>
        <authorList>
            <person name="Baxter L."/>
            <person name="Tripathy S."/>
            <person name="Ishaque N."/>
            <person name="Boot N."/>
            <person name="Cabral A."/>
            <person name="Kemen E."/>
            <person name="Thines M."/>
            <person name="Ah-Fong A."/>
            <person name="Anderson R."/>
            <person name="Badejoko W."/>
            <person name="Bittner-Eddy P."/>
            <person name="Boore J.L."/>
            <person name="Chibucos M.C."/>
            <person name="Coates M."/>
            <person name="Dehal P."/>
            <person name="Delehaunty K."/>
            <person name="Dong S."/>
            <person name="Downton P."/>
            <person name="Dumas B."/>
            <person name="Fabro G."/>
            <person name="Fronick C."/>
            <person name="Fuerstenberg S.I."/>
            <person name="Fulton L."/>
            <person name="Gaulin E."/>
            <person name="Govers F."/>
            <person name="Hughes L."/>
            <person name="Humphray S."/>
            <person name="Jiang R.H."/>
            <person name="Judelson H."/>
            <person name="Kamoun S."/>
            <person name="Kyung K."/>
            <person name="Meijer H."/>
            <person name="Minx P."/>
            <person name="Morris P."/>
            <person name="Nelson J."/>
            <person name="Phuntumart V."/>
            <person name="Qutob D."/>
            <person name="Rehmany A."/>
            <person name="Rougon-Cardoso A."/>
            <person name="Ryden P."/>
            <person name="Torto-Alalibo T."/>
            <person name="Studholme D."/>
            <person name="Wang Y."/>
            <person name="Win J."/>
            <person name="Wood J."/>
            <person name="Clifton S.W."/>
            <person name="Rogers J."/>
            <person name="Van den Ackerveken G."/>
            <person name="Jones J.D."/>
            <person name="McDowell J.M."/>
            <person name="Beynon J."/>
            <person name="Tyler B.M."/>
        </authorList>
    </citation>
    <scope>NUCLEOTIDE SEQUENCE [LARGE SCALE GENOMIC DNA]</scope>
    <source>
        <strain evidence="5">Emoy2</strain>
    </source>
</reference>
<keyword evidence="2" id="KW-1133">Transmembrane helix</keyword>
<dbReference type="AlphaFoldDB" id="M4B7N1"/>
<evidence type="ECO:0000259" key="3">
    <source>
        <dbReference type="Pfam" id="PF03732"/>
    </source>
</evidence>
<dbReference type="VEuPathDB" id="FungiDB:HpaG802283"/>
<organism evidence="4 5">
    <name type="scientific">Hyaloperonospora arabidopsidis (strain Emoy2)</name>
    <name type="common">Downy mildew agent</name>
    <name type="synonym">Peronospora arabidopsidis</name>
    <dbReference type="NCBI Taxonomy" id="559515"/>
    <lineage>
        <taxon>Eukaryota</taxon>
        <taxon>Sar</taxon>
        <taxon>Stramenopiles</taxon>
        <taxon>Oomycota</taxon>
        <taxon>Peronosporomycetes</taxon>
        <taxon>Peronosporales</taxon>
        <taxon>Peronosporaceae</taxon>
        <taxon>Hyaloperonospora</taxon>
    </lineage>
</organism>